<sequence>MGKLSVAMVGMCAALAASAQEAPADFTHHVPLSVSGNGPWYRLELPLAVQLNARQADLGDVRVFNAAGEPQAYALSRQSSQRTESRNVADVKWFPLYAADTQESLPGVVMKTTTEGTLVEIKPSSAAKPGMQVLRGWVLDASAIKAPLQQLSLDWSREQEGFQRFSIEASDDLQRWEPWGEGQVARLSFADERVEQHDVSLPGRSARYLRLVWKGQAAPLLTSAKLVSATRSSLPMPLVWSQPLAGTRLKAGEYSWQLPTGLSVERLRIELKQPNTLAPVTLAGRSDAKQLWQPLNNGLLYRLTQNGQDVVQDELQLPGQVVTELKLQVDERGGGLGADAPALRFAVRATQLVFLARGEPPFSLALGNASVKAASLPLSTLIPDYSAERLNTLGQAKVVGDVAVASPVVVAAVEDGPNWKKLGLWAVLLLGVAALGAMAYSLLRKPPAAR</sequence>
<organism evidence="3 4">
    <name type="scientific">Pseudomonas sivasensis</name>
    <dbReference type="NCBI Taxonomy" id="1880678"/>
    <lineage>
        <taxon>Bacteria</taxon>
        <taxon>Pseudomonadati</taxon>
        <taxon>Pseudomonadota</taxon>
        <taxon>Gammaproteobacteria</taxon>
        <taxon>Pseudomonadales</taxon>
        <taxon>Pseudomonadaceae</taxon>
        <taxon>Pseudomonas</taxon>
    </lineage>
</organism>
<keyword evidence="1" id="KW-0812">Transmembrane</keyword>
<dbReference type="EMBL" id="JBIUWZ010000009">
    <property type="protein sequence ID" value="MFJ2678251.1"/>
    <property type="molecule type" value="Genomic_DNA"/>
</dbReference>
<evidence type="ECO:0000256" key="2">
    <source>
        <dbReference type="SAM" id="SignalP"/>
    </source>
</evidence>
<keyword evidence="2" id="KW-0732">Signal</keyword>
<accession>A0ABW8DXD5</accession>
<evidence type="ECO:0000313" key="4">
    <source>
        <dbReference type="Proteomes" id="UP001617213"/>
    </source>
</evidence>
<keyword evidence="1" id="KW-0472">Membrane</keyword>
<proteinExistence type="predicted"/>
<reference evidence="3 4" key="1">
    <citation type="submission" date="2024-10" db="EMBL/GenBank/DDBJ databases">
        <title>The Natural Products Discovery Center: Release of the First 8490 Sequenced Strains for Exploring Actinobacteria Biosynthetic Diversity.</title>
        <authorList>
            <person name="Kalkreuter E."/>
            <person name="Kautsar S.A."/>
            <person name="Yang D."/>
            <person name="Bader C.D."/>
            <person name="Teijaro C.N."/>
            <person name="Fluegel L."/>
            <person name="Davis C.M."/>
            <person name="Simpson J.R."/>
            <person name="Lauterbach L."/>
            <person name="Steele A.D."/>
            <person name="Gui C."/>
            <person name="Meng S."/>
            <person name="Li G."/>
            <person name="Viehrig K."/>
            <person name="Ye F."/>
            <person name="Su P."/>
            <person name="Kiefer A.F."/>
            <person name="Nichols A."/>
            <person name="Cepeda A.J."/>
            <person name="Yan W."/>
            <person name="Fan B."/>
            <person name="Jiang Y."/>
            <person name="Adhikari A."/>
            <person name="Zheng C.-J."/>
            <person name="Schuster L."/>
            <person name="Cowan T.M."/>
            <person name="Smanski M.J."/>
            <person name="Chevrette M.G."/>
            <person name="De Carvalho L.P.S."/>
            <person name="Shen B."/>
        </authorList>
    </citation>
    <scope>NUCLEOTIDE SEQUENCE [LARGE SCALE GENOMIC DNA]</scope>
    <source>
        <strain evidence="3 4">NPDC087581</strain>
    </source>
</reference>
<feature type="chain" id="PRO_5046834931" evidence="2">
    <location>
        <begin position="20"/>
        <end position="450"/>
    </location>
</feature>
<evidence type="ECO:0000256" key="1">
    <source>
        <dbReference type="SAM" id="Phobius"/>
    </source>
</evidence>
<evidence type="ECO:0000313" key="3">
    <source>
        <dbReference type="EMBL" id="MFJ2678251.1"/>
    </source>
</evidence>
<dbReference type="InterPro" id="IPR025060">
    <property type="entry name" value="DUF3999"/>
</dbReference>
<feature type="transmembrane region" description="Helical" evidence="1">
    <location>
        <begin position="422"/>
        <end position="443"/>
    </location>
</feature>
<protein>
    <submittedName>
        <fullName evidence="3">DUF3999 domain-containing protein</fullName>
    </submittedName>
</protein>
<dbReference type="Pfam" id="PF13163">
    <property type="entry name" value="DUF3999"/>
    <property type="match status" value="1"/>
</dbReference>
<keyword evidence="1" id="KW-1133">Transmembrane helix</keyword>
<feature type="signal peptide" evidence="2">
    <location>
        <begin position="1"/>
        <end position="19"/>
    </location>
</feature>
<dbReference type="Proteomes" id="UP001617213">
    <property type="component" value="Unassembled WGS sequence"/>
</dbReference>
<gene>
    <name evidence="3" type="ORF">ACIOWJ_09165</name>
</gene>
<name>A0ABW8DXD5_9PSED</name>
<keyword evidence="4" id="KW-1185">Reference proteome</keyword>
<dbReference type="RefSeq" id="WP_181643820.1">
    <property type="nucleotide sequence ID" value="NZ_JAAOWU010000010.1"/>
</dbReference>
<comment type="caution">
    <text evidence="3">The sequence shown here is derived from an EMBL/GenBank/DDBJ whole genome shotgun (WGS) entry which is preliminary data.</text>
</comment>